<evidence type="ECO:0000313" key="11">
    <source>
        <dbReference type="EMBL" id="SDF72515.1"/>
    </source>
</evidence>
<dbReference type="InterPro" id="IPR017871">
    <property type="entry name" value="ABC_transporter-like_CS"/>
</dbReference>
<evidence type="ECO:0000256" key="4">
    <source>
        <dbReference type="ARBA" id="ARBA00022597"/>
    </source>
</evidence>
<dbReference type="GO" id="GO:0005886">
    <property type="term" value="C:plasma membrane"/>
    <property type="evidence" value="ECO:0007669"/>
    <property type="project" value="UniProtKB-SubCell"/>
</dbReference>
<dbReference type="EMBL" id="LT629690">
    <property type="protein sequence ID" value="SDF72515.1"/>
    <property type="molecule type" value="Genomic_DNA"/>
</dbReference>
<evidence type="ECO:0000256" key="5">
    <source>
        <dbReference type="ARBA" id="ARBA00022737"/>
    </source>
</evidence>
<evidence type="ECO:0000259" key="10">
    <source>
        <dbReference type="PROSITE" id="PS50893"/>
    </source>
</evidence>
<evidence type="ECO:0000256" key="8">
    <source>
        <dbReference type="ARBA" id="ARBA00022967"/>
    </source>
</evidence>
<keyword evidence="8" id="KW-1278">Translocase</keyword>
<dbReference type="PROSITE" id="PS00211">
    <property type="entry name" value="ABC_TRANSPORTER_1"/>
    <property type="match status" value="1"/>
</dbReference>
<dbReference type="PANTHER" id="PTHR43790">
    <property type="entry name" value="CARBOHYDRATE TRANSPORT ATP-BINDING PROTEIN MG119-RELATED"/>
    <property type="match status" value="1"/>
</dbReference>
<dbReference type="Proteomes" id="UP000182427">
    <property type="component" value="Chromosome I"/>
</dbReference>
<feature type="domain" description="ABC transporter" evidence="10">
    <location>
        <begin position="12"/>
        <end position="248"/>
    </location>
</feature>
<dbReference type="InterPro" id="IPR003439">
    <property type="entry name" value="ABC_transporter-like_ATP-bd"/>
</dbReference>
<protein>
    <submittedName>
        <fullName evidence="11">Monosaccharide ABC transporter ATP-binding protein, CUT2 family</fullName>
    </submittedName>
</protein>
<keyword evidence="5" id="KW-0677">Repeat</keyword>
<dbReference type="RefSeq" id="WP_083345953.1">
    <property type="nucleotide sequence ID" value="NZ_LT629690.1"/>
</dbReference>
<dbReference type="SUPFAM" id="SSF52540">
    <property type="entry name" value="P-loop containing nucleoside triphosphate hydrolases"/>
    <property type="match status" value="2"/>
</dbReference>
<name>A0A1G7NEH6_9BACT</name>
<gene>
    <name evidence="11" type="ORF">SAMN05444167_3119</name>
</gene>
<dbReference type="FunFam" id="3.40.50.300:FF:000127">
    <property type="entry name" value="Ribose import ATP-binding protein RbsA"/>
    <property type="match status" value="1"/>
</dbReference>
<organism evidence="11 12">
    <name type="scientific">Terriglobus roseus</name>
    <dbReference type="NCBI Taxonomy" id="392734"/>
    <lineage>
        <taxon>Bacteria</taxon>
        <taxon>Pseudomonadati</taxon>
        <taxon>Acidobacteriota</taxon>
        <taxon>Terriglobia</taxon>
        <taxon>Terriglobales</taxon>
        <taxon>Acidobacteriaceae</taxon>
        <taxon>Terriglobus</taxon>
    </lineage>
</organism>
<dbReference type="AlphaFoldDB" id="A0A1G7NEH6"/>
<dbReference type="CDD" id="cd03216">
    <property type="entry name" value="ABC_Carb_Monos_I"/>
    <property type="match status" value="1"/>
</dbReference>
<proteinExistence type="predicted"/>
<sequence length="507" mass="54453">MPTASAEPQEILRVTALTKNYAGVRALRNGSLDLRAGEVNALIGENGAGKSTLTKIITGAIAADSGELKILGNVVGTNDPNMARSLGISAIYQQPALFPDLTVAENIALALEQGQPGIRVNWKQRRENARRLLAAVGSNLDPERLANTLSMAEQQIVEIAKALGADAKILLMDEPTALLSDREVNNLFALIRRLRSQGVAMLYISHRLDEILSIADRITVLRDGETVAVRHASDVTKPELIQLMVGRSIESVFPKREVPIGDVALQVSGLHHGEVGLRNISFDVRSGEILGFAGLVGSGRTELARTLFGLTPTSSDVIVFGNVVKIDSPADAVAAGIAYLPEDRRQHGVVLEMPIAQNVSMADLSQVSRNGLIQRDEEEKLANRYRESLRVKAPDVHVTAGSLSGGNQQKVALSRWLATKPKIMILDEPTQGVDVGSKAEIHELIMELAEQGMAVILISSELPEVMGMSDRIAVFHQGTIAGVLQRDACTQERLMALAFGHAAEDAA</sequence>
<evidence type="ECO:0000256" key="2">
    <source>
        <dbReference type="ARBA" id="ARBA00022448"/>
    </source>
</evidence>
<dbReference type="PROSITE" id="PS50893">
    <property type="entry name" value="ABC_TRANSPORTER_2"/>
    <property type="match status" value="2"/>
</dbReference>
<dbReference type="InterPro" id="IPR003593">
    <property type="entry name" value="AAA+_ATPase"/>
</dbReference>
<reference evidence="11 12" key="1">
    <citation type="submission" date="2016-10" db="EMBL/GenBank/DDBJ databases">
        <authorList>
            <person name="de Groot N.N."/>
        </authorList>
    </citation>
    <scope>NUCLEOTIDE SEQUENCE [LARGE SCALE GENOMIC DNA]</scope>
    <source>
        <strain evidence="11 12">GAS232</strain>
    </source>
</reference>
<keyword evidence="4" id="KW-0762">Sugar transport</keyword>
<dbReference type="PANTHER" id="PTHR43790:SF3">
    <property type="entry name" value="D-ALLOSE IMPORT ATP-BINDING PROTEIN ALSA-RELATED"/>
    <property type="match status" value="1"/>
</dbReference>
<evidence type="ECO:0000256" key="6">
    <source>
        <dbReference type="ARBA" id="ARBA00022741"/>
    </source>
</evidence>
<keyword evidence="3" id="KW-1003">Cell membrane</keyword>
<evidence type="ECO:0000256" key="7">
    <source>
        <dbReference type="ARBA" id="ARBA00022840"/>
    </source>
</evidence>
<dbReference type="InterPro" id="IPR027417">
    <property type="entry name" value="P-loop_NTPase"/>
</dbReference>
<dbReference type="CDD" id="cd03215">
    <property type="entry name" value="ABC_Carb_Monos_II"/>
    <property type="match status" value="1"/>
</dbReference>
<dbReference type="GO" id="GO:0016887">
    <property type="term" value="F:ATP hydrolysis activity"/>
    <property type="evidence" value="ECO:0007669"/>
    <property type="project" value="InterPro"/>
</dbReference>
<keyword evidence="6" id="KW-0547">Nucleotide-binding</keyword>
<keyword evidence="9" id="KW-0472">Membrane</keyword>
<keyword evidence="2" id="KW-0813">Transport</keyword>
<accession>A0A1G7NEH6</accession>
<evidence type="ECO:0000256" key="9">
    <source>
        <dbReference type="ARBA" id="ARBA00023136"/>
    </source>
</evidence>
<evidence type="ECO:0000313" key="12">
    <source>
        <dbReference type="Proteomes" id="UP000182427"/>
    </source>
</evidence>
<evidence type="ECO:0000256" key="1">
    <source>
        <dbReference type="ARBA" id="ARBA00004202"/>
    </source>
</evidence>
<evidence type="ECO:0000256" key="3">
    <source>
        <dbReference type="ARBA" id="ARBA00022475"/>
    </source>
</evidence>
<dbReference type="Pfam" id="PF00005">
    <property type="entry name" value="ABC_tran"/>
    <property type="match status" value="2"/>
</dbReference>
<comment type="subcellular location">
    <subcellularLocation>
        <location evidence="1">Cell membrane</location>
        <topology evidence="1">Peripheral membrane protein</topology>
    </subcellularLocation>
</comment>
<dbReference type="InterPro" id="IPR050107">
    <property type="entry name" value="ABC_carbohydrate_import_ATPase"/>
</dbReference>
<dbReference type="GO" id="GO:0005524">
    <property type="term" value="F:ATP binding"/>
    <property type="evidence" value="ECO:0007669"/>
    <property type="project" value="UniProtKB-KW"/>
</dbReference>
<dbReference type="Gene3D" id="3.40.50.300">
    <property type="entry name" value="P-loop containing nucleotide triphosphate hydrolases"/>
    <property type="match status" value="2"/>
</dbReference>
<keyword evidence="7 11" id="KW-0067">ATP-binding</keyword>
<feature type="domain" description="ABC transporter" evidence="10">
    <location>
        <begin position="258"/>
        <end position="502"/>
    </location>
</feature>
<dbReference type="SMART" id="SM00382">
    <property type="entry name" value="AAA"/>
    <property type="match status" value="2"/>
</dbReference>
<dbReference type="OrthoDB" id="9766104at2"/>
<keyword evidence="12" id="KW-1185">Reference proteome</keyword>